<dbReference type="GO" id="GO:0006310">
    <property type="term" value="P:DNA recombination"/>
    <property type="evidence" value="ECO:0007669"/>
    <property type="project" value="UniProtKB-KW"/>
</dbReference>
<evidence type="ECO:0000313" key="2">
    <source>
        <dbReference type="EMBL" id="SEB06491.1"/>
    </source>
</evidence>
<dbReference type="AlphaFoldDB" id="A0A1H4GB49"/>
<evidence type="ECO:0008006" key="4">
    <source>
        <dbReference type="Google" id="ProtNLM"/>
    </source>
</evidence>
<dbReference type="GO" id="GO:0003677">
    <property type="term" value="F:DNA binding"/>
    <property type="evidence" value="ECO:0007669"/>
    <property type="project" value="InterPro"/>
</dbReference>
<dbReference type="STRING" id="89524.SAMN05444370_1467"/>
<sequence length="593" mass="65833">MNKATVTVQEIIDQIEAGTIPYSDQNRPRVLAALRRCSKLYDNRHPAQIILCAESFRDRWGKGPVLSFPGVFKTRAAFADWRSNVRGAIDAATGATARRAALAAQHDGWAVLRAALQPHVGGPNAPIHEKALIRFDMLARMARDVGREPLEVDAPWAKATHDALKAWTDRRGFRKAIALLDRVGALDGVAGLVPAAPIRLTQPRRCEPRATRIPPAIAGPLEAWLALRARGTRLSGYTELSIDGVKPKTVKQYRTGVEWYVDGLRALDLVDLDTVAGPQDIADPALLWRLVEAEIDGRTAKELTPNTLQGYLSGAAYFLAPYAPDILAERKLMLKLPYFEGIHGMTPEIRDWCRDLIRSPDQQYAFLSTPATLFARATPLIDRWDALDFHERADAMRLAIVAAAMAITTRLPLRVSNLIGLVLGGPDQQLFLPDRRRAPARIMLPATVVKNDKAIDADLLDTSTFSPAQILRWFVKDVRPRLAAEYDIDPDADDRLFPGLTYGRYLRLFVRTMAELGLSMTPHRCRHALASILLAIDPNTIRQVAELLGDCLATVDRHYGWIDKRALITEAQKIASKALEALDRRAGIRRRAA</sequence>
<dbReference type="GO" id="GO:0015074">
    <property type="term" value="P:DNA integration"/>
    <property type="evidence" value="ECO:0007669"/>
    <property type="project" value="InterPro"/>
</dbReference>
<organism evidence="2 3">
    <name type="scientific">Rubrimonas cliftonensis</name>
    <dbReference type="NCBI Taxonomy" id="89524"/>
    <lineage>
        <taxon>Bacteria</taxon>
        <taxon>Pseudomonadati</taxon>
        <taxon>Pseudomonadota</taxon>
        <taxon>Alphaproteobacteria</taxon>
        <taxon>Rhodobacterales</taxon>
        <taxon>Paracoccaceae</taxon>
        <taxon>Rubrimonas</taxon>
    </lineage>
</organism>
<evidence type="ECO:0000313" key="3">
    <source>
        <dbReference type="Proteomes" id="UP000198703"/>
    </source>
</evidence>
<dbReference type="InterPro" id="IPR013762">
    <property type="entry name" value="Integrase-like_cat_sf"/>
</dbReference>
<reference evidence="2 3" key="1">
    <citation type="submission" date="2016-10" db="EMBL/GenBank/DDBJ databases">
        <authorList>
            <person name="de Groot N.N."/>
        </authorList>
    </citation>
    <scope>NUCLEOTIDE SEQUENCE [LARGE SCALE GENOMIC DNA]</scope>
    <source>
        <strain evidence="2 3">DSM 15345</strain>
    </source>
</reference>
<dbReference type="Gene3D" id="1.10.443.10">
    <property type="entry name" value="Intergrase catalytic core"/>
    <property type="match status" value="1"/>
</dbReference>
<keyword evidence="3" id="KW-1185">Reference proteome</keyword>
<dbReference type="SUPFAM" id="SSF56349">
    <property type="entry name" value="DNA breaking-rejoining enzymes"/>
    <property type="match status" value="1"/>
</dbReference>
<proteinExistence type="predicted"/>
<dbReference type="OrthoDB" id="7363113at2"/>
<evidence type="ECO:0000256" key="1">
    <source>
        <dbReference type="ARBA" id="ARBA00023172"/>
    </source>
</evidence>
<dbReference type="InterPro" id="IPR011010">
    <property type="entry name" value="DNA_brk_join_enz"/>
</dbReference>
<keyword evidence="1" id="KW-0233">DNA recombination</keyword>
<accession>A0A1H4GB49</accession>
<dbReference type="Proteomes" id="UP000198703">
    <property type="component" value="Unassembled WGS sequence"/>
</dbReference>
<name>A0A1H4GB49_9RHOB</name>
<dbReference type="RefSeq" id="WP_093256884.1">
    <property type="nucleotide sequence ID" value="NZ_FNQM01000046.1"/>
</dbReference>
<dbReference type="EMBL" id="FNQM01000046">
    <property type="protein sequence ID" value="SEB06491.1"/>
    <property type="molecule type" value="Genomic_DNA"/>
</dbReference>
<protein>
    <recommendedName>
        <fullName evidence="4">Phage integrase family protein</fullName>
    </recommendedName>
</protein>
<gene>
    <name evidence="2" type="ORF">SAMN05444370_1467</name>
</gene>